<keyword evidence="3" id="KW-1185">Reference proteome</keyword>
<protein>
    <recommendedName>
        <fullName evidence="1">Clr5 domain-containing protein</fullName>
    </recommendedName>
</protein>
<dbReference type="PANTHER" id="PTHR38788:SF3">
    <property type="entry name" value="CLR5 DOMAIN-CONTAINING PROTEIN"/>
    <property type="match status" value="1"/>
</dbReference>
<proteinExistence type="predicted"/>
<dbReference type="EMBL" id="WWBZ02000033">
    <property type="protein sequence ID" value="KAF4306612.1"/>
    <property type="molecule type" value="Genomic_DNA"/>
</dbReference>
<dbReference type="Pfam" id="PF14420">
    <property type="entry name" value="Clr5"/>
    <property type="match status" value="1"/>
</dbReference>
<dbReference type="PANTHER" id="PTHR38788">
    <property type="entry name" value="CLR5 DOMAIN-CONTAINING PROTEIN"/>
    <property type="match status" value="1"/>
</dbReference>
<comment type="caution">
    <text evidence="2">The sequence shown here is derived from an EMBL/GenBank/DDBJ whole genome shotgun (WGS) entry which is preliminary data.</text>
</comment>
<dbReference type="OrthoDB" id="539213at2759"/>
<name>A0A8H4N8M0_9PEZI</name>
<feature type="domain" description="Clr5" evidence="1">
    <location>
        <begin position="19"/>
        <end position="72"/>
    </location>
</feature>
<dbReference type="InterPro" id="IPR025676">
    <property type="entry name" value="Clr5_dom"/>
</dbReference>
<organism evidence="2 3">
    <name type="scientific">Botryosphaeria dothidea</name>
    <dbReference type="NCBI Taxonomy" id="55169"/>
    <lineage>
        <taxon>Eukaryota</taxon>
        <taxon>Fungi</taxon>
        <taxon>Dikarya</taxon>
        <taxon>Ascomycota</taxon>
        <taxon>Pezizomycotina</taxon>
        <taxon>Dothideomycetes</taxon>
        <taxon>Dothideomycetes incertae sedis</taxon>
        <taxon>Botryosphaeriales</taxon>
        <taxon>Botryosphaeriaceae</taxon>
        <taxon>Botryosphaeria</taxon>
    </lineage>
</organism>
<dbReference type="Proteomes" id="UP000572817">
    <property type="component" value="Unassembled WGS sequence"/>
</dbReference>
<sequence length="234" mass="26729">MDIDNPQPDHETLACSKWEEKWEVLKPTMEFWYFDKKLSVAKLAEKMKKNFGFTAFEHQYKHQFTKKWGWKKSLRAKEKTKIERILVTRANLGRSSVIEDLDDRRFDSEKTRRHAKNKKRQEMILRDRSPGAVGNVLSGMKLDFGNLLFLDWSMALKAFACGASYHPSPHSPASPLIGISIRSPSNGWSPSTGQPGANKMISDVMKRASLEKAQLLVQGKYGQLLKNLTTSEAQ</sequence>
<gene>
    <name evidence="2" type="ORF">GTA08_BOTSDO05066</name>
</gene>
<evidence type="ECO:0000313" key="2">
    <source>
        <dbReference type="EMBL" id="KAF4306612.1"/>
    </source>
</evidence>
<dbReference type="AlphaFoldDB" id="A0A8H4N8M0"/>
<evidence type="ECO:0000313" key="3">
    <source>
        <dbReference type="Proteomes" id="UP000572817"/>
    </source>
</evidence>
<reference evidence="2" key="1">
    <citation type="submission" date="2020-04" db="EMBL/GenBank/DDBJ databases">
        <title>Genome Assembly and Annotation of Botryosphaeria dothidea sdau 11-99, a Latent Pathogen of Apple Fruit Ring Rot in China.</title>
        <authorList>
            <person name="Yu C."/>
            <person name="Diao Y."/>
            <person name="Lu Q."/>
            <person name="Zhao J."/>
            <person name="Cui S."/>
            <person name="Peng C."/>
            <person name="He B."/>
            <person name="Liu H."/>
        </authorList>
    </citation>
    <scope>NUCLEOTIDE SEQUENCE [LARGE SCALE GENOMIC DNA]</scope>
    <source>
        <strain evidence="2">Sdau11-99</strain>
    </source>
</reference>
<evidence type="ECO:0000259" key="1">
    <source>
        <dbReference type="Pfam" id="PF14420"/>
    </source>
</evidence>
<accession>A0A8H4N8M0</accession>